<feature type="transmembrane region" description="Helical" evidence="2">
    <location>
        <begin position="251"/>
        <end position="272"/>
    </location>
</feature>
<dbReference type="PANTHER" id="PTHR31672">
    <property type="entry name" value="BNACNNG10540D PROTEIN"/>
    <property type="match status" value="1"/>
</dbReference>
<organism evidence="4">
    <name type="scientific">Fagus sylvatica</name>
    <name type="common">Beechnut</name>
    <dbReference type="NCBI Taxonomy" id="28930"/>
    <lineage>
        <taxon>Eukaryota</taxon>
        <taxon>Viridiplantae</taxon>
        <taxon>Streptophyta</taxon>
        <taxon>Embryophyta</taxon>
        <taxon>Tracheophyta</taxon>
        <taxon>Spermatophyta</taxon>
        <taxon>Magnoliopsida</taxon>
        <taxon>eudicotyledons</taxon>
        <taxon>Gunneridae</taxon>
        <taxon>Pentapetalae</taxon>
        <taxon>rosids</taxon>
        <taxon>fabids</taxon>
        <taxon>Fagales</taxon>
        <taxon>Fagaceae</taxon>
        <taxon>Fagus</taxon>
    </lineage>
</organism>
<feature type="region of interest" description="Disordered" evidence="1">
    <location>
        <begin position="398"/>
        <end position="422"/>
    </location>
</feature>
<protein>
    <recommendedName>
        <fullName evidence="3">F-box domain-containing protein</fullName>
    </recommendedName>
</protein>
<feature type="compositionally biased region" description="Basic and acidic residues" evidence="1">
    <location>
        <begin position="403"/>
        <end position="415"/>
    </location>
</feature>
<dbReference type="SMART" id="SM00256">
    <property type="entry name" value="FBOX"/>
    <property type="match status" value="1"/>
</dbReference>
<evidence type="ECO:0000259" key="3">
    <source>
        <dbReference type="SMART" id="SM00256"/>
    </source>
</evidence>
<dbReference type="InterPro" id="IPR001810">
    <property type="entry name" value="F-box_dom"/>
</dbReference>
<dbReference type="InterPro" id="IPR017451">
    <property type="entry name" value="F-box-assoc_interact_dom"/>
</dbReference>
<dbReference type="InterPro" id="IPR013187">
    <property type="entry name" value="F-box-assoc_dom_typ3"/>
</dbReference>
<sequence>MSDLLPKNKNHLSGEAEDNPKNHRQMLNLSSNFPSDVTTDILYQLPVKTLVRFRCVSKRWCSQIDGPDFIKLHLSHSLVTKTNLSLILKKWYLYMVEFDSLKTATELAPPLNVIWGMTEAFGCCNGLVALCNSDKEIALWNPSTRKSQILPDFPVEAPGGDVKLRRFRFYGFGFDPINDDYKVVRMVQFLGQDGDGYVDEDGVFFAEVKVYSLKTNSWREINDLPYYLRFLFQLGYLLFHRRGFGVLASGALHWVASIGFGLYLIVAFDLGVEKFRNLPLPDNVDNGFEMDVGVLDGKLCMICNYSNAYVDVWVMKEYGVKESWTNLFKVPESCLNRPIGHVVPVAYSKSCDKVLLEVDKEKLVWFDIGRRKVKKVRIEGAPNSYGAAFHVESLVPLGGGGMDSRRRQQPQEEKKKSNRKKM</sequence>
<dbReference type="AlphaFoldDB" id="A0A2N9G693"/>
<dbReference type="SUPFAM" id="SSF50965">
    <property type="entry name" value="Galactose oxidase, central domain"/>
    <property type="match status" value="1"/>
</dbReference>
<dbReference type="EMBL" id="OIVN01001531">
    <property type="protein sequence ID" value="SPC94995.1"/>
    <property type="molecule type" value="Genomic_DNA"/>
</dbReference>
<dbReference type="Pfam" id="PF08268">
    <property type="entry name" value="FBA_3"/>
    <property type="match status" value="1"/>
</dbReference>
<reference evidence="4" key="1">
    <citation type="submission" date="2018-02" db="EMBL/GenBank/DDBJ databases">
        <authorList>
            <person name="Cohen D.B."/>
            <person name="Kent A.D."/>
        </authorList>
    </citation>
    <scope>NUCLEOTIDE SEQUENCE</scope>
</reference>
<dbReference type="NCBIfam" id="TIGR01640">
    <property type="entry name" value="F_box_assoc_1"/>
    <property type="match status" value="1"/>
</dbReference>
<keyword evidence="2" id="KW-0472">Membrane</keyword>
<feature type="compositionally biased region" description="Basic and acidic residues" evidence="1">
    <location>
        <begin position="12"/>
        <end position="21"/>
    </location>
</feature>
<evidence type="ECO:0000313" key="4">
    <source>
        <dbReference type="EMBL" id="SPC94995.1"/>
    </source>
</evidence>
<dbReference type="InterPro" id="IPR050796">
    <property type="entry name" value="SCF_F-box_component"/>
</dbReference>
<evidence type="ECO:0000256" key="1">
    <source>
        <dbReference type="SAM" id="MobiDB-lite"/>
    </source>
</evidence>
<gene>
    <name evidence="4" type="ORF">FSB_LOCUS22877</name>
</gene>
<name>A0A2N9G693_FAGSY</name>
<dbReference type="Gene3D" id="1.20.1280.50">
    <property type="match status" value="1"/>
</dbReference>
<feature type="region of interest" description="Disordered" evidence="1">
    <location>
        <begin position="1"/>
        <end position="25"/>
    </location>
</feature>
<dbReference type="Pfam" id="PF00646">
    <property type="entry name" value="F-box"/>
    <property type="match status" value="1"/>
</dbReference>
<evidence type="ECO:0000256" key="2">
    <source>
        <dbReference type="SAM" id="Phobius"/>
    </source>
</evidence>
<dbReference type="CDD" id="cd22157">
    <property type="entry name" value="F-box_AtFBW1-like"/>
    <property type="match status" value="1"/>
</dbReference>
<dbReference type="InterPro" id="IPR011043">
    <property type="entry name" value="Gal_Oxase/kelch_b-propeller"/>
</dbReference>
<proteinExistence type="predicted"/>
<keyword evidence="2" id="KW-1133">Transmembrane helix</keyword>
<dbReference type="InterPro" id="IPR036047">
    <property type="entry name" value="F-box-like_dom_sf"/>
</dbReference>
<dbReference type="SUPFAM" id="SSF81383">
    <property type="entry name" value="F-box domain"/>
    <property type="match status" value="1"/>
</dbReference>
<keyword evidence="2" id="KW-0812">Transmembrane</keyword>
<dbReference type="PANTHER" id="PTHR31672:SF13">
    <property type="entry name" value="F-BOX PROTEIN CPR30-LIKE"/>
    <property type="match status" value="1"/>
</dbReference>
<feature type="domain" description="F-box" evidence="3">
    <location>
        <begin position="33"/>
        <end position="73"/>
    </location>
</feature>
<accession>A0A2N9G693</accession>